<comment type="caution">
    <text evidence="4">The sequence shown here is derived from an EMBL/GenBank/DDBJ whole genome shotgun (WGS) entry which is preliminary data.</text>
</comment>
<evidence type="ECO:0000313" key="4">
    <source>
        <dbReference type="EMBL" id="HEN28713.1"/>
    </source>
</evidence>
<comment type="similarity">
    <text evidence="1">Belongs to the argonaute family. Long pAgo subfamily.</text>
</comment>
<name>A0A7C2P1T7_UNCW3</name>
<evidence type="ECO:0000256" key="1">
    <source>
        <dbReference type="ARBA" id="ARBA00035012"/>
    </source>
</evidence>
<evidence type="ECO:0000259" key="3">
    <source>
        <dbReference type="SMART" id="SM00950"/>
    </source>
</evidence>
<dbReference type="SUPFAM" id="SSF53098">
    <property type="entry name" value="Ribonuclease H-like"/>
    <property type="match status" value="1"/>
</dbReference>
<protein>
    <recommendedName>
        <fullName evidence="2">Protein argonaute</fullName>
    </recommendedName>
</protein>
<dbReference type="InterPro" id="IPR012337">
    <property type="entry name" value="RNaseH-like_sf"/>
</dbReference>
<sequence>MYVRKIPTNLLLLRVGMGATTFFPSKGIESAGPLEVLNTNISLKVICDVKNKDKVASLLGKIRKELCDVFKIKIEEETEEIVEGSMIEKIKDLAHKDTRQPEAKRPIYLVITEKEPKDDPGATYYKIKEELLSNNILSQVVTTDTLDDPRKMSEMTTFRNIALGIFVKADNTPWYLQMPVTLSGRSEETLIVGVGITSLRKSIFSKETHRYVGYFSFYNSRGVWKRLTPLFSSIEEIQKKIQRSLSEGIERTVSKEVSELDVIIHYAGKEVKKDEEEIIHDTLVQHAEGKGIKVNYAIVRLIKSPVYRLFSNHEYGYAPMGAYVDFENNLVLINTTGLLGRNTTPMGVNTPILASIRKTNLEVNPNLVHNVVYSIIGLARMNWRGVSAFNFEPATTKYAREIAYTMAHLGEKIYQNESTLRFLQDKMWFI</sequence>
<dbReference type="AlphaFoldDB" id="A0A7C2P1T7"/>
<evidence type="ECO:0000256" key="2">
    <source>
        <dbReference type="ARBA" id="ARBA00035032"/>
    </source>
</evidence>
<dbReference type="InterPro" id="IPR036397">
    <property type="entry name" value="RNaseH_sf"/>
</dbReference>
<feature type="domain" description="Piwi" evidence="3">
    <location>
        <begin position="106"/>
        <end position="411"/>
    </location>
</feature>
<dbReference type="SMART" id="SM00950">
    <property type="entry name" value="Piwi"/>
    <property type="match status" value="1"/>
</dbReference>
<dbReference type="Gene3D" id="3.40.50.2300">
    <property type="match status" value="1"/>
</dbReference>
<dbReference type="EMBL" id="DSOL01000251">
    <property type="protein sequence ID" value="HEN28713.1"/>
    <property type="molecule type" value="Genomic_DNA"/>
</dbReference>
<reference evidence="4" key="1">
    <citation type="journal article" date="2020" name="mSystems">
        <title>Genome- and Community-Level Interaction Insights into Carbon Utilization and Element Cycling Functions of Hydrothermarchaeota in Hydrothermal Sediment.</title>
        <authorList>
            <person name="Zhou Z."/>
            <person name="Liu Y."/>
            <person name="Xu W."/>
            <person name="Pan J."/>
            <person name="Luo Z.H."/>
            <person name="Li M."/>
        </authorList>
    </citation>
    <scope>NUCLEOTIDE SEQUENCE [LARGE SCALE GENOMIC DNA]</scope>
    <source>
        <strain evidence="4">SpSt-34</strain>
    </source>
</reference>
<gene>
    <name evidence="4" type="ORF">ENQ77_08760</name>
</gene>
<dbReference type="GO" id="GO:0003676">
    <property type="term" value="F:nucleic acid binding"/>
    <property type="evidence" value="ECO:0007669"/>
    <property type="project" value="InterPro"/>
</dbReference>
<dbReference type="InterPro" id="IPR003165">
    <property type="entry name" value="Piwi"/>
</dbReference>
<accession>A0A7C2P1T7</accession>
<organism evidence="4">
    <name type="scientific">candidate division WOR-3 bacterium</name>
    <dbReference type="NCBI Taxonomy" id="2052148"/>
    <lineage>
        <taxon>Bacteria</taxon>
        <taxon>Bacteria division WOR-3</taxon>
    </lineage>
</organism>
<proteinExistence type="inferred from homology"/>
<dbReference type="Gene3D" id="3.30.420.10">
    <property type="entry name" value="Ribonuclease H-like superfamily/Ribonuclease H"/>
    <property type="match status" value="1"/>
</dbReference>